<feature type="region of interest" description="Disordered" evidence="1">
    <location>
        <begin position="106"/>
        <end position="159"/>
    </location>
</feature>
<dbReference type="EMBL" id="VSSQ01056207">
    <property type="protein sequence ID" value="MPN10067.1"/>
    <property type="molecule type" value="Genomic_DNA"/>
</dbReference>
<evidence type="ECO:0000313" key="2">
    <source>
        <dbReference type="EMBL" id="MPN10067.1"/>
    </source>
</evidence>
<sequence>MLAVNFDRETDMDDVGALQVGAGRWQGLVFRPAAAGQPVAFGVRQGEVDDFLAFLPAIENVAQRRVVAGCQRHRDGDLVGLLDGGVMAQRLLAEVVVDQAHSVADQQRQHQKFDQQAADHQAEPQAAREGRQGQGLTSSSARSDRRRDAASRCRLASRRHSRCSRCRGKGFRRPGFSES</sequence>
<evidence type="ECO:0000256" key="1">
    <source>
        <dbReference type="SAM" id="MobiDB-lite"/>
    </source>
</evidence>
<feature type="compositionally biased region" description="Basic and acidic residues" evidence="1">
    <location>
        <begin position="142"/>
        <end position="151"/>
    </location>
</feature>
<comment type="caution">
    <text evidence="2">The sequence shown here is derived from an EMBL/GenBank/DDBJ whole genome shotgun (WGS) entry which is preliminary data.</text>
</comment>
<organism evidence="2">
    <name type="scientific">bioreactor metagenome</name>
    <dbReference type="NCBI Taxonomy" id="1076179"/>
    <lineage>
        <taxon>unclassified sequences</taxon>
        <taxon>metagenomes</taxon>
        <taxon>ecological metagenomes</taxon>
    </lineage>
</organism>
<gene>
    <name evidence="2" type="ORF">SDC9_157360</name>
</gene>
<protein>
    <submittedName>
        <fullName evidence="2">Uncharacterized protein</fullName>
    </submittedName>
</protein>
<name>A0A645F780_9ZZZZ</name>
<dbReference type="AlphaFoldDB" id="A0A645F780"/>
<accession>A0A645F780</accession>
<proteinExistence type="predicted"/>
<feature type="compositionally biased region" description="Basic and acidic residues" evidence="1">
    <location>
        <begin position="120"/>
        <end position="131"/>
    </location>
</feature>
<reference evidence="2" key="1">
    <citation type="submission" date="2019-08" db="EMBL/GenBank/DDBJ databases">
        <authorList>
            <person name="Kucharzyk K."/>
            <person name="Murdoch R.W."/>
            <person name="Higgins S."/>
            <person name="Loffler F."/>
        </authorList>
    </citation>
    <scope>NUCLEOTIDE SEQUENCE</scope>
</reference>